<reference evidence="1 2" key="1">
    <citation type="journal article" date="2012" name="Proc. Natl. Acad. Sci. U.S.A.">
        <title>Comparative genomics of Ceriporiopsis subvermispora and Phanerochaete chrysosporium provide insight into selective ligninolysis.</title>
        <authorList>
            <person name="Fernandez-Fueyo E."/>
            <person name="Ruiz-Duenas F.J."/>
            <person name="Ferreira P."/>
            <person name="Floudas D."/>
            <person name="Hibbett D.S."/>
            <person name="Canessa P."/>
            <person name="Larrondo L.F."/>
            <person name="James T.Y."/>
            <person name="Seelenfreund D."/>
            <person name="Lobos S."/>
            <person name="Polanco R."/>
            <person name="Tello M."/>
            <person name="Honda Y."/>
            <person name="Watanabe T."/>
            <person name="Watanabe T."/>
            <person name="Ryu J.S."/>
            <person name="Kubicek C.P."/>
            <person name="Schmoll M."/>
            <person name="Gaskell J."/>
            <person name="Hammel K.E."/>
            <person name="St John F.J."/>
            <person name="Vanden Wymelenberg A."/>
            <person name="Sabat G."/>
            <person name="Splinter BonDurant S."/>
            <person name="Syed K."/>
            <person name="Yadav J.S."/>
            <person name="Doddapaneni H."/>
            <person name="Subramanian V."/>
            <person name="Lavin J.L."/>
            <person name="Oguiza J.A."/>
            <person name="Perez G."/>
            <person name="Pisabarro A.G."/>
            <person name="Ramirez L."/>
            <person name="Santoyo F."/>
            <person name="Master E."/>
            <person name="Coutinho P.M."/>
            <person name="Henrissat B."/>
            <person name="Lombard V."/>
            <person name="Magnuson J.K."/>
            <person name="Kuees U."/>
            <person name="Hori C."/>
            <person name="Igarashi K."/>
            <person name="Samejima M."/>
            <person name="Held B.W."/>
            <person name="Barry K.W."/>
            <person name="LaButti K.M."/>
            <person name="Lapidus A."/>
            <person name="Lindquist E.A."/>
            <person name="Lucas S.M."/>
            <person name="Riley R."/>
            <person name="Salamov A.A."/>
            <person name="Hoffmeister D."/>
            <person name="Schwenk D."/>
            <person name="Hadar Y."/>
            <person name="Yarden O."/>
            <person name="de Vries R.P."/>
            <person name="Wiebenga A."/>
            <person name="Stenlid J."/>
            <person name="Eastwood D."/>
            <person name="Grigoriev I.V."/>
            <person name="Berka R.M."/>
            <person name="Blanchette R.A."/>
            <person name="Kersten P."/>
            <person name="Martinez A.T."/>
            <person name="Vicuna R."/>
            <person name="Cullen D."/>
        </authorList>
    </citation>
    <scope>NUCLEOTIDE SEQUENCE [LARGE SCALE GENOMIC DNA]</scope>
    <source>
        <strain evidence="1 2">B</strain>
    </source>
</reference>
<dbReference type="EMBL" id="KB445824">
    <property type="protein sequence ID" value="EMD31063.1"/>
    <property type="molecule type" value="Genomic_DNA"/>
</dbReference>
<accession>M2Q2N4</accession>
<proteinExistence type="predicted"/>
<name>M2Q2N4_CERS8</name>
<dbReference type="Proteomes" id="UP000016930">
    <property type="component" value="Unassembled WGS sequence"/>
</dbReference>
<evidence type="ECO:0000313" key="1">
    <source>
        <dbReference type="EMBL" id="EMD31063.1"/>
    </source>
</evidence>
<gene>
    <name evidence="1" type="ORF">CERSUDRAFT_100707</name>
</gene>
<evidence type="ECO:0000313" key="2">
    <source>
        <dbReference type="Proteomes" id="UP000016930"/>
    </source>
</evidence>
<dbReference type="AlphaFoldDB" id="M2Q2N4"/>
<protein>
    <submittedName>
        <fullName evidence="1">Uncharacterized protein</fullName>
    </submittedName>
</protein>
<dbReference type="OrthoDB" id="94039at2759"/>
<keyword evidence="2" id="KW-1185">Reference proteome</keyword>
<organism evidence="1 2">
    <name type="scientific">Ceriporiopsis subvermispora (strain B)</name>
    <name type="common">White-rot fungus</name>
    <name type="synonym">Gelatoporia subvermispora</name>
    <dbReference type="NCBI Taxonomy" id="914234"/>
    <lineage>
        <taxon>Eukaryota</taxon>
        <taxon>Fungi</taxon>
        <taxon>Dikarya</taxon>
        <taxon>Basidiomycota</taxon>
        <taxon>Agaricomycotina</taxon>
        <taxon>Agaricomycetes</taxon>
        <taxon>Polyporales</taxon>
        <taxon>Gelatoporiaceae</taxon>
        <taxon>Gelatoporia</taxon>
    </lineage>
</organism>
<dbReference type="HOGENOM" id="CLU_3068493_0_0_1"/>
<sequence length="53" mass="6103">MMELYLACGLVYHSDGTVSLKTPSIQKAMVYADTHTQYEVWELLPTLKERVEL</sequence>